<sequence length="316" mass="32945">MAHMRDRSHARAVFGGLACVTGAVLLAAFIAPFHGALDRPVVVIDSGQAGGKQASGGGNGIVVEQFDYDEPGTPSETGNAPQQGHAAPAEGQPPAWKEDGKVNDQVNDGGLEREAPRPPLSDLGLASTPKPPEPPAPAAAVDEGEPMQLLQRPVAVAAGRLESQGRIIELQGIEVVPVEQTCRTASGENWPCGMQARTAFRQWLRSRAIMCRLPQNDSGGAVATECTLGNEDAAEWLAANGWARAAAGGKYEEAGRKAEETRRGIFGDKPDTTLPGPPPDTQSLSPLAPELEPQPSAPPSPPAEPQGDFPPAPPLQ</sequence>
<feature type="region of interest" description="Disordered" evidence="1">
    <location>
        <begin position="248"/>
        <end position="316"/>
    </location>
</feature>
<dbReference type="RefSeq" id="WP_183654648.1">
    <property type="nucleotide sequence ID" value="NZ_JACIJG010000012.1"/>
</dbReference>
<keyword evidence="3" id="KW-0255">Endonuclease</keyword>
<organism evidence="3 4">
    <name type="scientific">Brucella daejeonensis</name>
    <dbReference type="NCBI Taxonomy" id="659015"/>
    <lineage>
        <taxon>Bacteria</taxon>
        <taxon>Pseudomonadati</taxon>
        <taxon>Pseudomonadota</taxon>
        <taxon>Alphaproteobacteria</taxon>
        <taxon>Hyphomicrobiales</taxon>
        <taxon>Brucellaceae</taxon>
        <taxon>Brucella/Ochrobactrum group</taxon>
        <taxon>Brucella</taxon>
    </lineage>
</organism>
<keyword evidence="4" id="KW-1185">Reference proteome</keyword>
<dbReference type="Gene3D" id="2.40.50.90">
    <property type="match status" value="1"/>
</dbReference>
<proteinExistence type="predicted"/>
<feature type="compositionally biased region" description="Basic and acidic residues" evidence="1">
    <location>
        <begin position="250"/>
        <end position="271"/>
    </location>
</feature>
<name>A0A7W9ENL9_9HYPH</name>
<feature type="transmembrane region" description="Helical" evidence="2">
    <location>
        <begin position="12"/>
        <end position="33"/>
    </location>
</feature>
<feature type="compositionally biased region" description="Low complexity" evidence="1">
    <location>
        <begin position="281"/>
        <end position="294"/>
    </location>
</feature>
<feature type="compositionally biased region" description="Pro residues" evidence="1">
    <location>
        <begin position="295"/>
        <end position="316"/>
    </location>
</feature>
<evidence type="ECO:0000313" key="3">
    <source>
        <dbReference type="EMBL" id="MBB5703290.1"/>
    </source>
</evidence>
<dbReference type="Proteomes" id="UP000555546">
    <property type="component" value="Unassembled WGS sequence"/>
</dbReference>
<feature type="compositionally biased region" description="Gly residues" evidence="1">
    <location>
        <begin position="49"/>
        <end position="60"/>
    </location>
</feature>
<dbReference type="GO" id="GO:0004519">
    <property type="term" value="F:endonuclease activity"/>
    <property type="evidence" value="ECO:0007669"/>
    <property type="project" value="UniProtKB-KW"/>
</dbReference>
<evidence type="ECO:0000256" key="1">
    <source>
        <dbReference type="SAM" id="MobiDB-lite"/>
    </source>
</evidence>
<keyword evidence="2" id="KW-1133">Transmembrane helix</keyword>
<comment type="caution">
    <text evidence="3">The sequence shown here is derived from an EMBL/GenBank/DDBJ whole genome shotgun (WGS) entry which is preliminary data.</text>
</comment>
<reference evidence="3 4" key="1">
    <citation type="submission" date="2020-08" db="EMBL/GenBank/DDBJ databases">
        <title>Genomic Encyclopedia of Type Strains, Phase IV (KMG-IV): sequencing the most valuable type-strain genomes for metagenomic binning, comparative biology and taxonomic classification.</title>
        <authorList>
            <person name="Goeker M."/>
        </authorList>
    </citation>
    <scope>NUCLEOTIDE SEQUENCE [LARGE SCALE GENOMIC DNA]</scope>
    <source>
        <strain evidence="3 4">DSM 26944</strain>
    </source>
</reference>
<keyword evidence="3" id="KW-0378">Hydrolase</keyword>
<protein>
    <submittedName>
        <fullName evidence="3">Endonuclease YncB(Thermonuclease family)</fullName>
    </submittedName>
</protein>
<dbReference type="InterPro" id="IPR035437">
    <property type="entry name" value="SNase_OB-fold_sf"/>
</dbReference>
<feature type="region of interest" description="Disordered" evidence="1">
    <location>
        <begin position="49"/>
        <end position="141"/>
    </location>
</feature>
<gene>
    <name evidence="3" type="ORF">FHS76_003190</name>
</gene>
<evidence type="ECO:0000313" key="4">
    <source>
        <dbReference type="Proteomes" id="UP000555546"/>
    </source>
</evidence>
<keyword evidence="2" id="KW-0812">Transmembrane</keyword>
<keyword evidence="3" id="KW-0540">Nuclease</keyword>
<keyword evidence="2" id="KW-0472">Membrane</keyword>
<evidence type="ECO:0000256" key="2">
    <source>
        <dbReference type="SAM" id="Phobius"/>
    </source>
</evidence>
<dbReference type="SUPFAM" id="SSF50199">
    <property type="entry name" value="Staphylococcal nuclease"/>
    <property type="match status" value="1"/>
</dbReference>
<dbReference type="AlphaFoldDB" id="A0A7W9ENL9"/>
<dbReference type="EMBL" id="JACIJG010000012">
    <property type="protein sequence ID" value="MBB5703290.1"/>
    <property type="molecule type" value="Genomic_DNA"/>
</dbReference>
<accession>A0A7W9ENL9</accession>